<keyword evidence="8" id="KW-0239">DNA-directed DNA polymerase</keyword>
<evidence type="ECO:0000256" key="10">
    <source>
        <dbReference type="ARBA" id="ARBA00049244"/>
    </source>
</evidence>
<sequence length="1161" mass="130648">MAFAHLHVHTEYSLLDGACRIERLLDRAQELGQDMVAITDHGNMYGVIDFYKAAKKRGIKPIIGCEVYVAKRTRFDKVSEFDRENRHLVLLCENQTGYRNLIAMVSKGWIEGFYNRPRIDFELMEQHHEGIIALSACVSGEIPRAILRGDYEGAKEAALRYRDIFGPDNFFLELQDHGLNDEHYVNPSVIRISEETGIPLVVTNDCHYIAPEDQEMHRVLMCIQTGRTIEDEGGLDFGSGELYVKNEEEMRSLFPEHPEAADNTVRIAERCNVEFEFGKTKLPKFDTPDGTPNQEFFERICREGLRQRYGDNPSKELIDRLEYEMDTITSMGYVNYYLIVWDFIRHAKSIGIPVGPGRGSGAASIAAYSIGITNIDPIRYNLIFERFLNPERVSMPDFDIDFSDERRDEIIDYVLEKYGADHVAQIVTFGTMAARAAIRDVGRAMAIPFNKVDQVAKLVPMDLGMTLEKALKSSKDFREKCESDAQVKALVSMAMKVEGMPRHASTHAAGVLITDRPVMEYVPLAKNDDVVVTQFTMTTVEELGLLKMDFLGLRNLSVIDNAEKLIRAYQPEFSMESVPPDDKETFDMLAEGHTVGVFQFESAGMTRLLVQSQAEGIEDLIAIISLYRPGPMQFIPMYLENHKETARVKYQHPLLKPILDVTFGCIIYQEQVMQIFRDLAGYSLGRADIVRRAMSKKKHDVLEKERQIFIHGQQREDGTWEVEGCLNRGVDQATAETLFKEIQDFASYAFNKAHAAAYALVAYQTAYLKCHYPREYMAALLSSVLGSTGKVAEYMEECKRLEISVLPPHVNYSGAGFAVDGQSLRFGLAAVKNLGRPAIARMVQEREGGGPFGSFRDFCRRMNGKDMNRRALESLVKCGALDGLGNNRREMLMGLESIMNQLDSAKRRNIEGQMGFFDSLEPDGQPKEEPLEKAEDFSQMDKLSQEKEVTGMYLSGHPMSAYSTLYSGGHYARSIDILQSAQGEGAYADGQRVSMLAIVTSVRRKDTRSGSTMAFVTLEDMSGAVNGLVFPSVLDQYGNLLYEGAVIEAQGRLSFQEDKEPELLMDKAALPPKAGDKAGQKPSGRPGLYLRVDSQEDPRFKKAMQYVEIFDGGHNDLYILFKDTGKLVRAPAKYRVEMSRQLLGALERLLGSENAQYVRAV</sequence>
<feature type="domain" description="Polymerase/histidinol phosphatase N-terminal" evidence="11">
    <location>
        <begin position="4"/>
        <end position="71"/>
    </location>
</feature>
<dbReference type="PANTHER" id="PTHR32294">
    <property type="entry name" value="DNA POLYMERASE III SUBUNIT ALPHA"/>
    <property type="match status" value="1"/>
</dbReference>
<accession>A0A1Z2XQZ0</accession>
<reference evidence="12" key="1">
    <citation type="journal article" date="2017" name="Genome Announc.">
        <title>High-Quality Whole-Genome Sequences of the Oligo-Mouse-Microbiota Bacterial Community.</title>
        <authorList>
            <person name="Garzetti D."/>
            <person name="Brugiroux S."/>
            <person name="Bunk B."/>
            <person name="Pukall R."/>
            <person name="McCoy K.D."/>
            <person name="Macpherson A.J."/>
            <person name="Stecher B."/>
        </authorList>
    </citation>
    <scope>NUCLEOTIDE SEQUENCE</scope>
    <source>
        <strain evidence="12">KB18</strain>
    </source>
</reference>
<dbReference type="InterPro" id="IPR004013">
    <property type="entry name" value="PHP_dom"/>
</dbReference>
<dbReference type="NCBIfam" id="NF004226">
    <property type="entry name" value="PRK05673.1"/>
    <property type="match status" value="1"/>
</dbReference>
<protein>
    <recommendedName>
        <fullName evidence="4">DNA polymerase III subunit alpha</fullName>
        <ecNumber evidence="3">2.7.7.7</ecNumber>
    </recommendedName>
</protein>
<keyword evidence="5 13" id="KW-0808">Transferase</keyword>
<dbReference type="PANTHER" id="PTHR32294:SF0">
    <property type="entry name" value="DNA POLYMERASE III SUBUNIT ALPHA"/>
    <property type="match status" value="1"/>
</dbReference>
<dbReference type="CDD" id="cd04485">
    <property type="entry name" value="DnaE_OBF"/>
    <property type="match status" value="1"/>
</dbReference>
<dbReference type="GO" id="GO:0003676">
    <property type="term" value="F:nucleic acid binding"/>
    <property type="evidence" value="ECO:0007669"/>
    <property type="project" value="InterPro"/>
</dbReference>
<dbReference type="GO" id="GO:0008408">
    <property type="term" value="F:3'-5' exonuclease activity"/>
    <property type="evidence" value="ECO:0007669"/>
    <property type="project" value="InterPro"/>
</dbReference>
<dbReference type="NCBIfam" id="TIGR00594">
    <property type="entry name" value="polc"/>
    <property type="match status" value="1"/>
</dbReference>
<dbReference type="InterPro" id="IPR004365">
    <property type="entry name" value="NA-bd_OB_tRNA"/>
</dbReference>
<dbReference type="SUPFAM" id="SSF89550">
    <property type="entry name" value="PHP domain-like"/>
    <property type="match status" value="1"/>
</dbReference>
<dbReference type="Gene3D" id="1.10.150.870">
    <property type="match status" value="1"/>
</dbReference>
<name>A0A1Z2XQZ0_9FIRM</name>
<evidence type="ECO:0000313" key="12">
    <source>
        <dbReference type="EMBL" id="ASB40844.1"/>
    </source>
</evidence>
<proteinExistence type="inferred from homology"/>
<evidence type="ECO:0000256" key="7">
    <source>
        <dbReference type="ARBA" id="ARBA00022705"/>
    </source>
</evidence>
<evidence type="ECO:0000256" key="4">
    <source>
        <dbReference type="ARBA" id="ARBA00019114"/>
    </source>
</evidence>
<dbReference type="InterPro" id="IPR016195">
    <property type="entry name" value="Pol/histidinol_Pase-like"/>
</dbReference>
<gene>
    <name evidence="12" type="ORF">ADH66_09370</name>
    <name evidence="13" type="ORF">I5Q82_19410</name>
</gene>
<comment type="catalytic activity">
    <reaction evidence="10">
        <text>DNA(n) + a 2'-deoxyribonucleoside 5'-triphosphate = DNA(n+1) + diphosphate</text>
        <dbReference type="Rhea" id="RHEA:22508"/>
        <dbReference type="Rhea" id="RHEA-COMP:17339"/>
        <dbReference type="Rhea" id="RHEA-COMP:17340"/>
        <dbReference type="ChEBI" id="CHEBI:33019"/>
        <dbReference type="ChEBI" id="CHEBI:61560"/>
        <dbReference type="ChEBI" id="CHEBI:173112"/>
        <dbReference type="EC" id="2.7.7.7"/>
    </reaction>
</comment>
<dbReference type="GO" id="GO:0003887">
    <property type="term" value="F:DNA-directed DNA polymerase activity"/>
    <property type="evidence" value="ECO:0007669"/>
    <property type="project" value="UniProtKB-KW"/>
</dbReference>
<reference evidence="14" key="2">
    <citation type="submission" date="2017-05" db="EMBL/GenBank/DDBJ databases">
        <title>Improved OligoMM genomes.</title>
        <authorList>
            <person name="Garzetti D."/>
        </authorList>
    </citation>
    <scope>NUCLEOTIDE SEQUENCE [LARGE SCALE GENOMIC DNA]</scope>
    <source>
        <strain evidence="14">KB18</strain>
    </source>
</reference>
<evidence type="ECO:0000313" key="14">
    <source>
        <dbReference type="Proteomes" id="UP000196710"/>
    </source>
</evidence>
<dbReference type="InterPro" id="IPR003141">
    <property type="entry name" value="Pol/His_phosphatase_N"/>
</dbReference>
<dbReference type="Pfam" id="PF01336">
    <property type="entry name" value="tRNA_anti-codon"/>
    <property type="match status" value="1"/>
</dbReference>
<dbReference type="GO" id="GO:0006260">
    <property type="term" value="P:DNA replication"/>
    <property type="evidence" value="ECO:0007669"/>
    <property type="project" value="UniProtKB-KW"/>
</dbReference>
<comment type="subcellular location">
    <subcellularLocation>
        <location evidence="1">Cytoplasm</location>
    </subcellularLocation>
</comment>
<keyword evidence="14" id="KW-1185">Reference proteome</keyword>
<dbReference type="KEGG" id="amur:ADH66_09370"/>
<dbReference type="NCBIfam" id="NF005298">
    <property type="entry name" value="PRK06826.1"/>
    <property type="match status" value="1"/>
</dbReference>
<evidence type="ECO:0000259" key="11">
    <source>
        <dbReference type="SMART" id="SM00481"/>
    </source>
</evidence>
<dbReference type="EMBL" id="CP065321">
    <property type="protein sequence ID" value="QQR30127.1"/>
    <property type="molecule type" value="Genomic_DNA"/>
</dbReference>
<dbReference type="Gene3D" id="1.10.10.1600">
    <property type="entry name" value="Bacterial DNA polymerase III alpha subunit, thumb domain"/>
    <property type="match status" value="1"/>
</dbReference>
<dbReference type="Gene3D" id="3.20.20.140">
    <property type="entry name" value="Metal-dependent hydrolases"/>
    <property type="match status" value="1"/>
</dbReference>
<dbReference type="Pfam" id="PF07733">
    <property type="entry name" value="DNA_pol3_alpha"/>
    <property type="match status" value="1"/>
</dbReference>
<dbReference type="InterPro" id="IPR011708">
    <property type="entry name" value="DNA_pol3_alpha_NTPase_dom"/>
</dbReference>
<keyword evidence="6 13" id="KW-0548">Nucleotidyltransferase</keyword>
<dbReference type="AlphaFoldDB" id="A0A1Z2XQZ0"/>
<comment type="function">
    <text evidence="9">DNA polymerase III is a complex, multichain enzyme responsible for most of the replicative synthesis in bacteria. This DNA polymerase also exhibits 3' to 5' exonuclease activity. The alpha chain is the DNA polymerase.</text>
</comment>
<dbReference type="Proteomes" id="UP000596035">
    <property type="component" value="Chromosome"/>
</dbReference>
<evidence type="ECO:0000256" key="6">
    <source>
        <dbReference type="ARBA" id="ARBA00022695"/>
    </source>
</evidence>
<evidence type="ECO:0000256" key="5">
    <source>
        <dbReference type="ARBA" id="ARBA00022679"/>
    </source>
</evidence>
<dbReference type="InterPro" id="IPR004805">
    <property type="entry name" value="DnaE2/DnaE/PolC"/>
</dbReference>
<organism evidence="13 15">
    <name type="scientific">Acutalibacter muris</name>
    <dbReference type="NCBI Taxonomy" id="1796620"/>
    <lineage>
        <taxon>Bacteria</taxon>
        <taxon>Bacillati</taxon>
        <taxon>Bacillota</taxon>
        <taxon>Clostridia</taxon>
        <taxon>Eubacteriales</taxon>
        <taxon>Acutalibacteraceae</taxon>
        <taxon>Acutalibacter</taxon>
    </lineage>
</organism>
<dbReference type="Pfam" id="PF02811">
    <property type="entry name" value="PHP"/>
    <property type="match status" value="1"/>
</dbReference>
<dbReference type="GO" id="GO:0005737">
    <property type="term" value="C:cytoplasm"/>
    <property type="evidence" value="ECO:0007669"/>
    <property type="project" value="UniProtKB-SubCell"/>
</dbReference>
<keyword evidence="7" id="KW-0235">DNA replication</keyword>
<evidence type="ECO:0000313" key="15">
    <source>
        <dbReference type="Proteomes" id="UP000596035"/>
    </source>
</evidence>
<dbReference type="EMBL" id="CP021422">
    <property type="protein sequence ID" value="ASB40844.1"/>
    <property type="molecule type" value="Genomic_DNA"/>
</dbReference>
<evidence type="ECO:0000256" key="8">
    <source>
        <dbReference type="ARBA" id="ARBA00022932"/>
    </source>
</evidence>
<evidence type="ECO:0000256" key="1">
    <source>
        <dbReference type="ARBA" id="ARBA00004496"/>
    </source>
</evidence>
<dbReference type="SMART" id="SM00481">
    <property type="entry name" value="POLIIIAc"/>
    <property type="match status" value="1"/>
</dbReference>
<dbReference type="InterPro" id="IPR029460">
    <property type="entry name" value="DNAPol_HHH"/>
</dbReference>
<evidence type="ECO:0000313" key="13">
    <source>
        <dbReference type="EMBL" id="QQR30127.1"/>
    </source>
</evidence>
<reference evidence="13 15" key="3">
    <citation type="submission" date="2020-11" db="EMBL/GenBank/DDBJ databases">
        <title>Closed and high quality bacterial genomes of the OMM12 community.</title>
        <authorList>
            <person name="Marbouty M."/>
            <person name="Lamy-Besnier Q."/>
            <person name="Debarbieux L."/>
            <person name="Koszul R."/>
        </authorList>
    </citation>
    <scope>NUCLEOTIDE SEQUENCE [LARGE SCALE GENOMIC DNA]</scope>
    <source>
        <strain evidence="13 15">KB18</strain>
    </source>
</reference>
<comment type="similarity">
    <text evidence="2">Belongs to the DNA polymerase type-C family. DnaE subfamily.</text>
</comment>
<dbReference type="InterPro" id="IPR040982">
    <property type="entry name" value="DNA_pol3_finger"/>
</dbReference>
<dbReference type="EC" id="2.7.7.7" evidence="3"/>
<dbReference type="Pfam" id="PF17657">
    <property type="entry name" value="DNA_pol3_finger"/>
    <property type="match status" value="1"/>
</dbReference>
<dbReference type="Pfam" id="PF14579">
    <property type="entry name" value="HHH_6"/>
    <property type="match status" value="1"/>
</dbReference>
<evidence type="ECO:0000256" key="3">
    <source>
        <dbReference type="ARBA" id="ARBA00012417"/>
    </source>
</evidence>
<evidence type="ECO:0000256" key="2">
    <source>
        <dbReference type="ARBA" id="ARBA00009496"/>
    </source>
</evidence>
<dbReference type="CDD" id="cd12113">
    <property type="entry name" value="PHP_PolIIIA_DnaE3"/>
    <property type="match status" value="1"/>
</dbReference>
<evidence type="ECO:0000256" key="9">
    <source>
        <dbReference type="ARBA" id="ARBA00025611"/>
    </source>
</evidence>
<dbReference type="Proteomes" id="UP000196710">
    <property type="component" value="Chromosome"/>
</dbReference>
<dbReference type="InterPro" id="IPR041931">
    <property type="entry name" value="DNA_pol3_alpha_thumb_dom"/>
</dbReference>
<dbReference type="RefSeq" id="WP_066541421.1">
    <property type="nucleotide sequence ID" value="NZ_CP021422.1"/>
</dbReference>